<dbReference type="PRINTS" id="PR01346">
    <property type="entry name" value="HELNAPAPROT"/>
</dbReference>
<dbReference type="CDD" id="cd01043">
    <property type="entry name" value="DPS"/>
    <property type="match status" value="1"/>
</dbReference>
<keyword evidence="5" id="KW-1185">Reference proteome</keyword>
<name>A0ABQ5UKZ1_9HYPH</name>
<reference evidence="4" key="1">
    <citation type="journal article" date="2014" name="Int. J. Syst. Evol. Microbiol.">
        <title>Complete genome of a new Firmicutes species belonging to the dominant human colonic microbiota ('Ruminococcus bicirculans') reveals two chromosomes and a selective capacity to utilize plant glucans.</title>
        <authorList>
            <consortium name="NISC Comparative Sequencing Program"/>
            <person name="Wegmann U."/>
            <person name="Louis P."/>
            <person name="Goesmann A."/>
            <person name="Henrissat B."/>
            <person name="Duncan S.H."/>
            <person name="Flint H.J."/>
        </authorList>
    </citation>
    <scope>NUCLEOTIDE SEQUENCE</scope>
    <source>
        <strain evidence="4">NBRC 107169</strain>
    </source>
</reference>
<dbReference type="EMBL" id="BSNI01000001">
    <property type="protein sequence ID" value="GLQ15943.1"/>
    <property type="molecule type" value="Genomic_DNA"/>
</dbReference>
<proteinExistence type="inferred from homology"/>
<evidence type="ECO:0000256" key="1">
    <source>
        <dbReference type="ARBA" id="ARBA00009497"/>
    </source>
</evidence>
<dbReference type="PANTHER" id="PTHR42932">
    <property type="entry name" value="GENERAL STRESS PROTEIN 20U"/>
    <property type="match status" value="1"/>
</dbReference>
<dbReference type="InterPro" id="IPR012347">
    <property type="entry name" value="Ferritin-like"/>
</dbReference>
<protein>
    <submittedName>
        <fullName evidence="4">DNA starvation/stationary phase protection protein</fullName>
    </submittedName>
</protein>
<accession>A0ABQ5UKZ1</accession>
<comment type="similarity">
    <text evidence="1 2">Belongs to the Dps family.</text>
</comment>
<dbReference type="InterPro" id="IPR008331">
    <property type="entry name" value="Ferritin_DPS_dom"/>
</dbReference>
<evidence type="ECO:0000313" key="5">
    <source>
        <dbReference type="Proteomes" id="UP001161405"/>
    </source>
</evidence>
<dbReference type="PROSITE" id="PS00818">
    <property type="entry name" value="DPS_1"/>
    <property type="match status" value="1"/>
</dbReference>
<dbReference type="Proteomes" id="UP001161405">
    <property type="component" value="Unassembled WGS sequence"/>
</dbReference>
<dbReference type="InterPro" id="IPR023188">
    <property type="entry name" value="DPS_DNA-bd_CS"/>
</dbReference>
<reference evidence="4" key="2">
    <citation type="submission" date="2023-01" db="EMBL/GenBank/DDBJ databases">
        <title>Draft genome sequence of Maritalea porphyrae strain NBRC 107169.</title>
        <authorList>
            <person name="Sun Q."/>
            <person name="Mori K."/>
        </authorList>
    </citation>
    <scope>NUCLEOTIDE SEQUENCE</scope>
    <source>
        <strain evidence="4">NBRC 107169</strain>
    </source>
</reference>
<evidence type="ECO:0000259" key="3">
    <source>
        <dbReference type="Pfam" id="PF00210"/>
    </source>
</evidence>
<dbReference type="PROSITE" id="PS00819">
    <property type="entry name" value="DPS_2"/>
    <property type="match status" value="1"/>
</dbReference>
<dbReference type="PANTHER" id="PTHR42932:SF3">
    <property type="entry name" value="DNA PROTECTION DURING STARVATION PROTEIN"/>
    <property type="match status" value="1"/>
</dbReference>
<evidence type="ECO:0000313" key="4">
    <source>
        <dbReference type="EMBL" id="GLQ15943.1"/>
    </source>
</evidence>
<dbReference type="Pfam" id="PF00210">
    <property type="entry name" value="Ferritin"/>
    <property type="match status" value="1"/>
</dbReference>
<dbReference type="RefSeq" id="WP_284361118.1">
    <property type="nucleotide sequence ID" value="NZ_BSNI01000001.1"/>
</dbReference>
<gene>
    <name evidence="4" type="ORF">GCM10007879_01920</name>
</gene>
<comment type="caution">
    <text evidence="4">The sequence shown here is derived from an EMBL/GenBank/DDBJ whole genome shotgun (WGS) entry which is preliminary data.</text>
</comment>
<dbReference type="InterPro" id="IPR009078">
    <property type="entry name" value="Ferritin-like_SF"/>
</dbReference>
<dbReference type="SUPFAM" id="SSF47240">
    <property type="entry name" value="Ferritin-like"/>
    <property type="match status" value="1"/>
</dbReference>
<dbReference type="InterPro" id="IPR002177">
    <property type="entry name" value="DPS_DNA-bd"/>
</dbReference>
<dbReference type="Gene3D" id="1.20.1260.10">
    <property type="match status" value="1"/>
</dbReference>
<sequence>MSTVANIMRAEPKNENTKTGLDKSYQKQIAEQLSDVLIDSYKLMIKSHVYHWNVVGPLFKPLHELTEEHYQDLFAAIDVLAERIRAIGHTAPFVMSDASNFAPQTKELDNCSAKEMVEDLIEEHEAIARKMRSAAEAAGDGKDMVTEDLLTARLTFHEKALWMLRATISE</sequence>
<organism evidence="4 5">
    <name type="scientific">Maritalea porphyrae</name>
    <dbReference type="NCBI Taxonomy" id="880732"/>
    <lineage>
        <taxon>Bacteria</taxon>
        <taxon>Pseudomonadati</taxon>
        <taxon>Pseudomonadota</taxon>
        <taxon>Alphaproteobacteria</taxon>
        <taxon>Hyphomicrobiales</taxon>
        <taxon>Devosiaceae</taxon>
        <taxon>Maritalea</taxon>
    </lineage>
</organism>
<feature type="domain" description="Ferritin/DPS" evidence="3">
    <location>
        <begin position="31"/>
        <end position="169"/>
    </location>
</feature>
<dbReference type="PIRSF" id="PIRSF005900">
    <property type="entry name" value="Dps"/>
    <property type="match status" value="1"/>
</dbReference>
<evidence type="ECO:0000256" key="2">
    <source>
        <dbReference type="RuleBase" id="RU003875"/>
    </source>
</evidence>